<dbReference type="EMBL" id="SLXK01000010">
    <property type="protein sequence ID" value="TCP29461.1"/>
    <property type="molecule type" value="Genomic_DNA"/>
</dbReference>
<name>A0A4R2P656_9BACL</name>
<organism evidence="1 2">
    <name type="scientific">Scopulibacillus darangshiensis</name>
    <dbReference type="NCBI Taxonomy" id="442528"/>
    <lineage>
        <taxon>Bacteria</taxon>
        <taxon>Bacillati</taxon>
        <taxon>Bacillota</taxon>
        <taxon>Bacilli</taxon>
        <taxon>Bacillales</taxon>
        <taxon>Sporolactobacillaceae</taxon>
        <taxon>Scopulibacillus</taxon>
    </lineage>
</organism>
<comment type="caution">
    <text evidence="1">The sequence shown here is derived from an EMBL/GenBank/DDBJ whole genome shotgun (WGS) entry which is preliminary data.</text>
</comment>
<dbReference type="InterPro" id="IPR001920">
    <property type="entry name" value="Asp/Glu_race"/>
</dbReference>
<dbReference type="OrthoDB" id="978447at2"/>
<gene>
    <name evidence="1" type="ORF">EV207_11082</name>
</gene>
<reference evidence="1 2" key="1">
    <citation type="submission" date="2019-03" db="EMBL/GenBank/DDBJ databases">
        <title>Genomic Encyclopedia of Type Strains, Phase IV (KMG-IV): sequencing the most valuable type-strain genomes for metagenomic binning, comparative biology and taxonomic classification.</title>
        <authorList>
            <person name="Goeker M."/>
        </authorList>
    </citation>
    <scope>NUCLEOTIDE SEQUENCE [LARGE SCALE GENOMIC DNA]</scope>
    <source>
        <strain evidence="1 2">DSM 19377</strain>
    </source>
</reference>
<keyword evidence="2" id="KW-1185">Reference proteome</keyword>
<sequence>MNQTLAIIHTTPVTVEPLKNLAANLLPECGVVNLVDDSILPELAKIGGDTAAVQDRLIQYSKIAEDLGANAILNACSSVGGVVKKMEQAVKVPVVRIDEEMAEQAVHQAKSIGVAATLETTLEPTQNLLIEKSSELGKKIDLCPCLVTSAYEKLMEGDKEGHDRILGKALAELIQKVDIVVLAQASMAKVVEQLPSDLQGNFLSSPKMGMERVKRVMAGLQSGV</sequence>
<dbReference type="GO" id="GO:0047661">
    <property type="term" value="F:amino-acid racemase activity"/>
    <property type="evidence" value="ECO:0007669"/>
    <property type="project" value="InterPro"/>
</dbReference>
<dbReference type="Proteomes" id="UP000295416">
    <property type="component" value="Unassembled WGS sequence"/>
</dbReference>
<accession>A0A4R2P656</accession>
<proteinExistence type="predicted"/>
<evidence type="ECO:0000313" key="1">
    <source>
        <dbReference type="EMBL" id="TCP29461.1"/>
    </source>
</evidence>
<protein>
    <recommendedName>
        <fullName evidence="3">Asp/Glu/hydantoin racemase</fullName>
    </recommendedName>
</protein>
<dbReference type="RefSeq" id="WP_132745818.1">
    <property type="nucleotide sequence ID" value="NZ_SLXK01000010.1"/>
</dbReference>
<dbReference type="AlphaFoldDB" id="A0A4R2P656"/>
<evidence type="ECO:0008006" key="3">
    <source>
        <dbReference type="Google" id="ProtNLM"/>
    </source>
</evidence>
<dbReference type="Pfam" id="PF01177">
    <property type="entry name" value="Asp_Glu_race"/>
    <property type="match status" value="1"/>
</dbReference>
<dbReference type="Gene3D" id="3.40.50.1860">
    <property type="match status" value="2"/>
</dbReference>
<evidence type="ECO:0000313" key="2">
    <source>
        <dbReference type="Proteomes" id="UP000295416"/>
    </source>
</evidence>
<dbReference type="InterPro" id="IPR015942">
    <property type="entry name" value="Asp/Glu/hydantoin_racemase"/>
</dbReference>